<evidence type="ECO:0000313" key="2">
    <source>
        <dbReference type="Proteomes" id="UP000198382"/>
    </source>
</evidence>
<protein>
    <recommendedName>
        <fullName evidence="3">Lipoprotein</fullName>
    </recommendedName>
</protein>
<gene>
    <name evidence="1" type="ORF">B0A65_15175</name>
</gene>
<dbReference type="Proteomes" id="UP000198382">
    <property type="component" value="Unassembled WGS sequence"/>
</dbReference>
<dbReference type="EMBL" id="MUGV01000025">
    <property type="protein sequence ID" value="OXA77678.1"/>
    <property type="molecule type" value="Genomic_DNA"/>
</dbReference>
<evidence type="ECO:0000313" key="1">
    <source>
        <dbReference type="EMBL" id="OXA77678.1"/>
    </source>
</evidence>
<sequence>MKKKVVIIFLALVLIISGKFLFQKWYFNSDRIHERQEETWNERISNYKYVEYIPIVFQQDELIDARDLLSKTHVKNVIHVLMFYNEEFKVQKGKLLVSSKIDRKTLWNYTTKANDSVWLVEHQIEKQIPKT</sequence>
<comment type="caution">
    <text evidence="1">The sequence shown here is derived from an EMBL/GenBank/DDBJ whole genome shotgun (WGS) entry which is preliminary data.</text>
</comment>
<proteinExistence type="predicted"/>
<evidence type="ECO:0008006" key="3">
    <source>
        <dbReference type="Google" id="ProtNLM"/>
    </source>
</evidence>
<reference evidence="1 2" key="1">
    <citation type="submission" date="2016-11" db="EMBL/GenBank/DDBJ databases">
        <title>Whole genomes of Flavobacteriaceae.</title>
        <authorList>
            <person name="Stine C."/>
            <person name="Li C."/>
            <person name="Tadesse D."/>
        </authorList>
    </citation>
    <scope>NUCLEOTIDE SEQUENCE [LARGE SCALE GENOMIC DNA]</scope>
    <source>
        <strain evidence="1 2">DSM 15937</strain>
    </source>
</reference>
<name>A0ABX4BMQ8_FLAFR</name>
<accession>A0ABX4BMQ8</accession>
<dbReference type="RefSeq" id="WP_074659030.1">
    <property type="nucleotide sequence ID" value="NZ_MUGV01000025.1"/>
</dbReference>
<organism evidence="1 2">
    <name type="scientific">Flavobacterium frigidimaris</name>
    <dbReference type="NCBI Taxonomy" id="262320"/>
    <lineage>
        <taxon>Bacteria</taxon>
        <taxon>Pseudomonadati</taxon>
        <taxon>Bacteroidota</taxon>
        <taxon>Flavobacteriia</taxon>
        <taxon>Flavobacteriales</taxon>
        <taxon>Flavobacteriaceae</taxon>
        <taxon>Flavobacterium</taxon>
    </lineage>
</organism>
<keyword evidence="2" id="KW-1185">Reference proteome</keyword>